<dbReference type="EMBL" id="QDEB01118072">
    <property type="protein sequence ID" value="RZB40546.1"/>
    <property type="molecule type" value="Genomic_DNA"/>
</dbReference>
<evidence type="ECO:0000313" key="5">
    <source>
        <dbReference type="Proteomes" id="UP000292052"/>
    </source>
</evidence>
<name>A0A482VBD3_ASBVE</name>
<dbReference type="STRING" id="1661398.A0A482VBD3"/>
<evidence type="ECO:0000313" key="4">
    <source>
        <dbReference type="EMBL" id="RZB40546.1"/>
    </source>
</evidence>
<organism evidence="4 5">
    <name type="scientific">Asbolus verrucosus</name>
    <name type="common">Desert ironclad beetle</name>
    <dbReference type="NCBI Taxonomy" id="1661398"/>
    <lineage>
        <taxon>Eukaryota</taxon>
        <taxon>Metazoa</taxon>
        <taxon>Ecdysozoa</taxon>
        <taxon>Arthropoda</taxon>
        <taxon>Hexapoda</taxon>
        <taxon>Insecta</taxon>
        <taxon>Pterygota</taxon>
        <taxon>Neoptera</taxon>
        <taxon>Endopterygota</taxon>
        <taxon>Coleoptera</taxon>
        <taxon>Polyphaga</taxon>
        <taxon>Cucujiformia</taxon>
        <taxon>Tenebrionidae</taxon>
        <taxon>Pimeliinae</taxon>
        <taxon>Asbolus</taxon>
    </lineage>
</organism>
<feature type="compositionally biased region" description="Basic and acidic residues" evidence="1">
    <location>
        <begin position="78"/>
        <end position="89"/>
    </location>
</feature>
<feature type="domain" description="Protein Lines C-terminal" evidence="3">
    <location>
        <begin position="700"/>
        <end position="736"/>
    </location>
</feature>
<comment type="caution">
    <text evidence="4">The sequence shown here is derived from an EMBL/GenBank/DDBJ whole genome shotgun (WGS) entry which is preliminary data.</text>
</comment>
<evidence type="ECO:0000259" key="3">
    <source>
        <dbReference type="Pfam" id="PF14695"/>
    </source>
</evidence>
<dbReference type="PANTHER" id="PTHR16057">
    <property type="entry name" value="WINS1, 2 PROTEIN"/>
    <property type="match status" value="1"/>
</dbReference>
<gene>
    <name evidence="4" type="ORF">BDFB_006796</name>
</gene>
<accession>A0A482VBD3</accession>
<dbReference type="InterPro" id="IPR032794">
    <property type="entry name" value="LINES_N"/>
</dbReference>
<dbReference type="InterPro" id="IPR029415">
    <property type="entry name" value="Lines_C"/>
</dbReference>
<dbReference type="AlphaFoldDB" id="A0A482VBD3"/>
<proteinExistence type="predicted"/>
<feature type="region of interest" description="Disordered" evidence="1">
    <location>
        <begin position="1"/>
        <end position="24"/>
    </location>
</feature>
<dbReference type="Pfam" id="PF14694">
    <property type="entry name" value="LINES_N"/>
    <property type="match status" value="1"/>
</dbReference>
<feature type="domain" description="Protein Lines N-terminal" evidence="2">
    <location>
        <begin position="351"/>
        <end position="686"/>
    </location>
</feature>
<sequence length="744" mass="84971">MASEQPLKKKLRRGNNSDSTDETDFIHNLTENGVRTNLSALHLSFPPNVNEDDITLNTVNSQFHGDKSVFRTSELSESDQKFVEDRTQDDKDEYPTTSCYTSSRITTCENISMQPAPDIIVTSLGTPLICPNFDKPQIEEETDETNRHQMIVDTVEDEAETFHSYLVKQCLCDIPDSILRKPFEGHQIIDENGSRLAMLSEWSTSQILQFLSSLQLLFDVYLKQNNNGHICSKIVSICNSFMLNEHNLIEQIISLCDTRDKYVNYMAAKVFSSFLIIAKTNINNEWLETIVNFLTIENTDYIKMNFSLEIIKRVVEWKHVDIHVLEEPQSQDVAGSSSQNVDINISCVTVPYSDAESYDTSGIKGLIIKSLESKWPELINKIQYLITQNSSIQAQTCVLTFLALWESTISVKANLSVIDTKPFYAHLENFVGMLNSNLPPIIWKQLLSLFNEVLCYGSTLALQDMLPEDTCQLAHLIVRYVKDFRLLDSLPYRRSEGYTVNSFVGTIPSTQPTQSNIDKTLLQKMTLLVLKSVAITIKETRSDSSDSSVGSEDYDFSHDMQLIARSIRDVLKKVDAFIKGSLEFHPETPFSKILIHLFSDQDDYMIESMVCTLDITTGISYQNALAPDFIAMLNPVHSFIEFLKIVSHDSDVLLDYLVSNETCFLLYLLRFLKYTRRNWDRFVNSCYEGGASRTNELDNTMTVLIRLKMQIDRLVSKDLFPYNINPVLRLLEICENLYEGNEYS</sequence>
<keyword evidence="5" id="KW-1185">Reference proteome</keyword>
<dbReference type="OrthoDB" id="8251209at2759"/>
<reference evidence="4 5" key="1">
    <citation type="submission" date="2017-03" db="EMBL/GenBank/DDBJ databases">
        <title>Genome of the blue death feigning beetle - Asbolus verrucosus.</title>
        <authorList>
            <person name="Rider S.D."/>
        </authorList>
    </citation>
    <scope>NUCLEOTIDE SEQUENCE [LARGE SCALE GENOMIC DNA]</scope>
    <source>
        <strain evidence="4">Butters</strain>
        <tissue evidence="4">Head and leg muscle</tissue>
    </source>
</reference>
<dbReference type="PANTHER" id="PTHR16057:SF1">
    <property type="entry name" value="PROTEIN LINES HOMOLOG 1"/>
    <property type="match status" value="1"/>
</dbReference>
<evidence type="ECO:0000259" key="2">
    <source>
        <dbReference type="Pfam" id="PF14694"/>
    </source>
</evidence>
<dbReference type="InterPro" id="IPR024875">
    <property type="entry name" value="Protein_Lines"/>
</dbReference>
<feature type="region of interest" description="Disordered" evidence="1">
    <location>
        <begin position="74"/>
        <end position="95"/>
    </location>
</feature>
<dbReference type="Pfam" id="PF14695">
    <property type="entry name" value="LINES_C"/>
    <property type="match status" value="1"/>
</dbReference>
<protein>
    <submittedName>
        <fullName evidence="4">LINES N domain containing protein</fullName>
    </submittedName>
</protein>
<evidence type="ECO:0000256" key="1">
    <source>
        <dbReference type="SAM" id="MobiDB-lite"/>
    </source>
</evidence>
<dbReference type="Proteomes" id="UP000292052">
    <property type="component" value="Unassembled WGS sequence"/>
</dbReference>